<protein>
    <submittedName>
        <fullName evidence="1">Uncharacterized protein</fullName>
    </submittedName>
</protein>
<dbReference type="AlphaFoldDB" id="A0A6L2JTM9"/>
<sequence>MIKTHFDAISERVGGIFERGTDKTRMIEKQREQMGKHVAKIATDFKPLLKKKRNTLRLKEYTNTKHHWWDKTSLETSKGRKETFDVDKETWNKSRKGLKEYCGIRFGEEQATTTTTKLTNQFSVWENNIKWSAQNGTTPTFGLEEDRHKMEDSFVGKAFEDQQKKEDKNTGTSTVEDFDLDKYIGKYLMT</sequence>
<organism evidence="1">
    <name type="scientific">Tanacetum cinerariifolium</name>
    <name type="common">Dalmatian daisy</name>
    <name type="synonym">Chrysanthemum cinerariifolium</name>
    <dbReference type="NCBI Taxonomy" id="118510"/>
    <lineage>
        <taxon>Eukaryota</taxon>
        <taxon>Viridiplantae</taxon>
        <taxon>Streptophyta</taxon>
        <taxon>Embryophyta</taxon>
        <taxon>Tracheophyta</taxon>
        <taxon>Spermatophyta</taxon>
        <taxon>Magnoliopsida</taxon>
        <taxon>eudicotyledons</taxon>
        <taxon>Gunneridae</taxon>
        <taxon>Pentapetalae</taxon>
        <taxon>asterids</taxon>
        <taxon>campanulids</taxon>
        <taxon>Asterales</taxon>
        <taxon>Asteraceae</taxon>
        <taxon>Asteroideae</taxon>
        <taxon>Anthemideae</taxon>
        <taxon>Anthemidinae</taxon>
        <taxon>Tanacetum</taxon>
    </lineage>
</organism>
<name>A0A6L2JTM9_TANCI</name>
<accession>A0A6L2JTM9</accession>
<dbReference type="EMBL" id="BKCJ010001303">
    <property type="protein sequence ID" value="GEU40441.1"/>
    <property type="molecule type" value="Genomic_DNA"/>
</dbReference>
<gene>
    <name evidence="1" type="ORF">Tci_012419</name>
</gene>
<comment type="caution">
    <text evidence="1">The sequence shown here is derived from an EMBL/GenBank/DDBJ whole genome shotgun (WGS) entry which is preliminary data.</text>
</comment>
<evidence type="ECO:0000313" key="1">
    <source>
        <dbReference type="EMBL" id="GEU40441.1"/>
    </source>
</evidence>
<reference evidence="1" key="1">
    <citation type="journal article" date="2019" name="Sci. Rep.">
        <title>Draft genome of Tanacetum cinerariifolium, the natural source of mosquito coil.</title>
        <authorList>
            <person name="Yamashiro T."/>
            <person name="Shiraishi A."/>
            <person name="Satake H."/>
            <person name="Nakayama K."/>
        </authorList>
    </citation>
    <scope>NUCLEOTIDE SEQUENCE</scope>
</reference>
<proteinExistence type="predicted"/>